<organism evidence="11 12">
    <name type="scientific">Allorhizobium taibaishanense</name>
    <dbReference type="NCBI Taxonomy" id="887144"/>
    <lineage>
        <taxon>Bacteria</taxon>
        <taxon>Pseudomonadati</taxon>
        <taxon>Pseudomonadota</taxon>
        <taxon>Alphaproteobacteria</taxon>
        <taxon>Hyphomicrobiales</taxon>
        <taxon>Rhizobiaceae</taxon>
        <taxon>Rhizobium/Agrobacterium group</taxon>
        <taxon>Allorhizobium</taxon>
    </lineage>
</organism>
<keyword evidence="3" id="KW-0808">Transferase</keyword>
<dbReference type="STRING" id="887144.BJF91_03280"/>
<dbReference type="GO" id="GO:0008360">
    <property type="term" value="P:regulation of cell shape"/>
    <property type="evidence" value="ECO:0007669"/>
    <property type="project" value="UniProtKB-UniRule"/>
</dbReference>
<keyword evidence="8" id="KW-0732">Signal</keyword>
<dbReference type="OrthoDB" id="463216at2"/>
<evidence type="ECO:0000256" key="6">
    <source>
        <dbReference type="ARBA" id="ARBA00023316"/>
    </source>
</evidence>
<evidence type="ECO:0000313" key="11">
    <source>
        <dbReference type="EMBL" id="OLP47456.1"/>
    </source>
</evidence>
<dbReference type="Gene3D" id="1.10.101.10">
    <property type="entry name" value="PGBD-like superfamily/PGBD"/>
    <property type="match status" value="1"/>
</dbReference>
<dbReference type="GO" id="GO:0071972">
    <property type="term" value="F:peptidoglycan L,D-transpeptidase activity"/>
    <property type="evidence" value="ECO:0007669"/>
    <property type="project" value="TreeGrafter"/>
</dbReference>
<evidence type="ECO:0000313" key="13">
    <source>
        <dbReference type="Proteomes" id="UP000544107"/>
    </source>
</evidence>
<dbReference type="PROSITE" id="PS52029">
    <property type="entry name" value="LD_TPASE"/>
    <property type="match status" value="1"/>
</dbReference>
<dbReference type="InterPro" id="IPR005490">
    <property type="entry name" value="LD_TPept_cat_dom"/>
</dbReference>
<dbReference type="InterPro" id="IPR016915">
    <property type="entry name" value="UCP029342"/>
</dbReference>
<feature type="domain" description="L,D-TPase catalytic" evidence="9">
    <location>
        <begin position="34"/>
        <end position="144"/>
    </location>
</feature>
<dbReference type="Pfam" id="PF03734">
    <property type="entry name" value="YkuD"/>
    <property type="match status" value="1"/>
</dbReference>
<keyword evidence="4 7" id="KW-0133">Cell shape</keyword>
<gene>
    <name evidence="11" type="ORF">BJF91_03280</name>
    <name evidence="10" type="ORF">GGQ71_001880</name>
</gene>
<dbReference type="Proteomes" id="UP000185598">
    <property type="component" value="Unassembled WGS sequence"/>
</dbReference>
<feature type="active site" description="Proton donor/acceptor" evidence="7">
    <location>
        <position position="106"/>
    </location>
</feature>
<evidence type="ECO:0000313" key="10">
    <source>
        <dbReference type="EMBL" id="MBB4007617.1"/>
    </source>
</evidence>
<protein>
    <recommendedName>
        <fullName evidence="9">L,D-TPase catalytic domain-containing protein</fullName>
    </recommendedName>
</protein>
<proteinExistence type="inferred from homology"/>
<dbReference type="PANTHER" id="PTHR30582:SF2">
    <property type="entry name" value="L,D-TRANSPEPTIDASE YCIB-RELATED"/>
    <property type="match status" value="1"/>
</dbReference>
<dbReference type="NCBIfam" id="NF004786">
    <property type="entry name" value="PRK06132.1-3"/>
    <property type="match status" value="1"/>
</dbReference>
<dbReference type="InterPro" id="IPR036366">
    <property type="entry name" value="PGBDSf"/>
</dbReference>
<dbReference type="EMBL" id="JACIED010000002">
    <property type="protein sequence ID" value="MBB4007617.1"/>
    <property type="molecule type" value="Genomic_DNA"/>
</dbReference>
<evidence type="ECO:0000313" key="12">
    <source>
        <dbReference type="Proteomes" id="UP000185598"/>
    </source>
</evidence>
<name>A0A1Q8ZYU8_9HYPH</name>
<reference evidence="10 13" key="2">
    <citation type="submission" date="2020-08" db="EMBL/GenBank/DDBJ databases">
        <title>Genomic Encyclopedia of Type Strains, Phase IV (KMG-IV): sequencing the most valuable type-strain genomes for metagenomic binning, comparative biology and taxonomic classification.</title>
        <authorList>
            <person name="Goeker M."/>
        </authorList>
    </citation>
    <scope>NUCLEOTIDE SEQUENCE [LARGE SCALE GENOMIC DNA]</scope>
    <source>
        <strain evidence="10 13">DSM 100021</strain>
    </source>
</reference>
<keyword evidence="6 7" id="KW-0961">Cell wall biogenesis/degradation</keyword>
<keyword evidence="12" id="KW-1185">Reference proteome</keyword>
<dbReference type="GO" id="GO:0071555">
    <property type="term" value="P:cell wall organization"/>
    <property type="evidence" value="ECO:0007669"/>
    <property type="project" value="UniProtKB-UniRule"/>
</dbReference>
<dbReference type="CDD" id="cd16913">
    <property type="entry name" value="YkuD_like"/>
    <property type="match status" value="1"/>
</dbReference>
<evidence type="ECO:0000256" key="5">
    <source>
        <dbReference type="ARBA" id="ARBA00022984"/>
    </source>
</evidence>
<dbReference type="EMBL" id="MKIN01000027">
    <property type="protein sequence ID" value="OLP47456.1"/>
    <property type="molecule type" value="Genomic_DNA"/>
</dbReference>
<feature type="signal peptide" evidence="8">
    <location>
        <begin position="1"/>
        <end position="28"/>
    </location>
</feature>
<dbReference type="SUPFAM" id="SSF141523">
    <property type="entry name" value="L,D-transpeptidase catalytic domain-like"/>
    <property type="match status" value="1"/>
</dbReference>
<dbReference type="PANTHER" id="PTHR30582">
    <property type="entry name" value="L,D-TRANSPEPTIDASE"/>
    <property type="match status" value="1"/>
</dbReference>
<evidence type="ECO:0000259" key="9">
    <source>
        <dbReference type="PROSITE" id="PS52029"/>
    </source>
</evidence>
<evidence type="ECO:0000256" key="4">
    <source>
        <dbReference type="ARBA" id="ARBA00022960"/>
    </source>
</evidence>
<dbReference type="SUPFAM" id="SSF47090">
    <property type="entry name" value="PGBD-like"/>
    <property type="match status" value="1"/>
</dbReference>
<dbReference type="Proteomes" id="UP000544107">
    <property type="component" value="Unassembled WGS sequence"/>
</dbReference>
<evidence type="ECO:0000256" key="1">
    <source>
        <dbReference type="ARBA" id="ARBA00004752"/>
    </source>
</evidence>
<comment type="similarity">
    <text evidence="2">Belongs to the YkuD family.</text>
</comment>
<dbReference type="InterPro" id="IPR050979">
    <property type="entry name" value="LD-transpeptidase"/>
</dbReference>
<accession>A0A1Q8ZYU8</accession>
<evidence type="ECO:0000256" key="8">
    <source>
        <dbReference type="SAM" id="SignalP"/>
    </source>
</evidence>
<dbReference type="UniPathway" id="UPA00219"/>
<dbReference type="Gene3D" id="2.40.440.10">
    <property type="entry name" value="L,D-transpeptidase catalytic domain-like"/>
    <property type="match status" value="1"/>
</dbReference>
<evidence type="ECO:0000256" key="2">
    <source>
        <dbReference type="ARBA" id="ARBA00005992"/>
    </source>
</evidence>
<evidence type="ECO:0000256" key="3">
    <source>
        <dbReference type="ARBA" id="ARBA00022679"/>
    </source>
</evidence>
<feature type="chain" id="PRO_5044564208" description="L,D-TPase catalytic domain-containing protein" evidence="8">
    <location>
        <begin position="29"/>
        <end position="417"/>
    </location>
</feature>
<evidence type="ECO:0000256" key="7">
    <source>
        <dbReference type="PROSITE-ProRule" id="PRU01373"/>
    </source>
</evidence>
<dbReference type="GO" id="GO:0016740">
    <property type="term" value="F:transferase activity"/>
    <property type="evidence" value="ECO:0007669"/>
    <property type="project" value="UniProtKB-KW"/>
</dbReference>
<dbReference type="NCBIfam" id="NF004785">
    <property type="entry name" value="PRK06132.1-2"/>
    <property type="match status" value="1"/>
</dbReference>
<dbReference type="InterPro" id="IPR036365">
    <property type="entry name" value="PGBD-like_sf"/>
</dbReference>
<comment type="caution">
    <text evidence="11">The sequence shown here is derived from an EMBL/GenBank/DDBJ whole genome shotgun (WGS) entry which is preliminary data.</text>
</comment>
<dbReference type="GO" id="GO:0018104">
    <property type="term" value="P:peptidoglycan-protein cross-linking"/>
    <property type="evidence" value="ECO:0007669"/>
    <property type="project" value="TreeGrafter"/>
</dbReference>
<reference evidence="11 12" key="1">
    <citation type="submission" date="2016-09" db="EMBL/GenBank/DDBJ databases">
        <title>Rhizobium oryziradicis sp. nov., isolated from the root of rice.</title>
        <authorList>
            <person name="Zhao J."/>
            <person name="Zhang X."/>
        </authorList>
    </citation>
    <scope>NUCLEOTIDE SEQUENCE [LARGE SCALE GENOMIC DNA]</scope>
    <source>
        <strain evidence="11 12">14971</strain>
    </source>
</reference>
<dbReference type="RefSeq" id="WP_075616636.1">
    <property type="nucleotide sequence ID" value="NZ_MKIN01000027.1"/>
</dbReference>
<dbReference type="GO" id="GO:0005576">
    <property type="term" value="C:extracellular region"/>
    <property type="evidence" value="ECO:0007669"/>
    <property type="project" value="TreeGrafter"/>
</dbReference>
<comment type="pathway">
    <text evidence="1 7">Cell wall biogenesis; peptidoglycan biosynthesis.</text>
</comment>
<sequence length="417" mass="44410">MMVRAVFRSMILSASTLALTAALSPANASDGSTLQIIVSKQTQSLTVYDGDKALVSSRVSTGKDGHATPSGVFAIIQKTKYHESNLYSNAPMPWMQRITWSGVALHESNSVPNRPASHGCVRLPGQFARELYGMTRLGAHVIITDAPVAPRQIEHPALFSPHPAADVPQLLSDARLRGAGSAAGPQPVEVAMVELPRAKPQAIASEPPLSILVTLRGERETIHDAQLLLQDMGFDTGGSDGYTGPLTRAAIQGFKRWKGMALKGPLVTPDFLARLYESAGKPMPPAGQIYVRQSFKAVFDAPVVIDQPEKPLGTHFFTASLASSEAKAHWQVTSLESAPSNPANTPASGSIVTIGGKQASAEDGLTAVLDRIHIPDDIRERIETKMASGTALTITDRGLSPDTIDGTDFITMLPNRS</sequence>
<feature type="active site" description="Nucleophile" evidence="7">
    <location>
        <position position="120"/>
    </location>
</feature>
<keyword evidence="5 7" id="KW-0573">Peptidoglycan synthesis</keyword>
<dbReference type="PIRSF" id="PIRSF029342">
    <property type="entry name" value="UCP029342_ErfK/YbiS/YcfS/YnhG"/>
    <property type="match status" value="1"/>
</dbReference>
<dbReference type="InterPro" id="IPR038063">
    <property type="entry name" value="Transpep_catalytic_dom"/>
</dbReference>
<dbReference type="AlphaFoldDB" id="A0A1Q8ZYU8"/>